<dbReference type="EMBL" id="BAABKN010000015">
    <property type="protein sequence ID" value="GAA4739624.1"/>
    <property type="molecule type" value="Genomic_DNA"/>
</dbReference>
<gene>
    <name evidence="1" type="ORF">GCM10023350_24990</name>
</gene>
<proteinExistence type="predicted"/>
<reference evidence="2" key="1">
    <citation type="journal article" date="2019" name="Int. J. Syst. Evol. Microbiol.">
        <title>The Global Catalogue of Microorganisms (GCM) 10K type strain sequencing project: providing services to taxonomists for standard genome sequencing and annotation.</title>
        <authorList>
            <consortium name="The Broad Institute Genomics Platform"/>
            <consortium name="The Broad Institute Genome Sequencing Center for Infectious Disease"/>
            <person name="Wu L."/>
            <person name="Ma J."/>
        </authorList>
    </citation>
    <scope>NUCLEOTIDE SEQUENCE [LARGE SCALE GENOMIC DNA]</scope>
    <source>
        <strain evidence="2">JCM 18532</strain>
    </source>
</reference>
<keyword evidence="2" id="KW-1185">Reference proteome</keyword>
<organism evidence="1 2">
    <name type="scientific">Nocardioides endophyticus</name>
    <dbReference type="NCBI Taxonomy" id="1353775"/>
    <lineage>
        <taxon>Bacteria</taxon>
        <taxon>Bacillati</taxon>
        <taxon>Actinomycetota</taxon>
        <taxon>Actinomycetes</taxon>
        <taxon>Propionibacteriales</taxon>
        <taxon>Nocardioidaceae</taxon>
        <taxon>Nocardioides</taxon>
    </lineage>
</organism>
<dbReference type="RefSeq" id="WP_345527111.1">
    <property type="nucleotide sequence ID" value="NZ_BAABKN010000015.1"/>
</dbReference>
<dbReference type="InterPro" id="IPR029035">
    <property type="entry name" value="DHS-like_NAD/FAD-binding_dom"/>
</dbReference>
<protein>
    <recommendedName>
        <fullName evidence="3">SIR2-like domain-containing protein</fullName>
    </recommendedName>
</protein>
<dbReference type="Proteomes" id="UP001499882">
    <property type="component" value="Unassembled WGS sequence"/>
</dbReference>
<evidence type="ECO:0008006" key="3">
    <source>
        <dbReference type="Google" id="ProtNLM"/>
    </source>
</evidence>
<accession>A0ABP8YWR2</accession>
<dbReference type="SUPFAM" id="SSF52467">
    <property type="entry name" value="DHS-like NAD/FAD-binding domain"/>
    <property type="match status" value="1"/>
</dbReference>
<name>A0ABP8YWR2_9ACTN</name>
<sequence length="554" mass="60354">MSSRVINAGVLVNNHSLSLKRQPILKDLITIVREGERPLNIIVGAGASMGSGLPSWARLVDNMISRIVSEPTQELIRGLESSNLFRQAETAVQIMRGYNGNLSVGDIVRDALYTDGRTQQPGLLVDAIVRMSLAYGPHVRIVTTNFDNLLEQAINAMHGIGTARSFSLDNVDEWWSLDPEAQAVSILHLHGMVRQGDPPLEPLLLTESDFLAHGQDVQGVVSQLISQDVTLFVGLSMTDPNLLGPLFKRASAEDGAANGDAFALFTPHLGEEGRSRPAAEYAVTQARYLDERLGVRPILLKTHAQPTQVISEMALAAAEPDRYTHSAPDSLVYGLRLQRALEGLYEGLHVDQATGRVDEDRALRYSKYLSEGLHAPGGPVELINDTRELVADQVMSEEEEQFSAYLWLRHIPRPSARRITLGLIASSTYVHWLPWNGNRVAHVWAGTPYNVGKALFGGTHTLRNQTEPGAWRGFIAVPLIINGAESESQVNGQALDRLMVGAISLDTTGAVDVSDSSIPGSQVSPIARMDAPQLDALLNSIEELASKFINELSD</sequence>
<comment type="caution">
    <text evidence="1">The sequence shown here is derived from an EMBL/GenBank/DDBJ whole genome shotgun (WGS) entry which is preliminary data.</text>
</comment>
<evidence type="ECO:0000313" key="2">
    <source>
        <dbReference type="Proteomes" id="UP001499882"/>
    </source>
</evidence>
<dbReference type="Pfam" id="PF13289">
    <property type="entry name" value="SIR2_2"/>
    <property type="match status" value="1"/>
</dbReference>
<evidence type="ECO:0000313" key="1">
    <source>
        <dbReference type="EMBL" id="GAA4739624.1"/>
    </source>
</evidence>
<dbReference type="Gene3D" id="3.40.50.1220">
    <property type="entry name" value="TPP-binding domain"/>
    <property type="match status" value="1"/>
</dbReference>